<dbReference type="InterPro" id="IPR029058">
    <property type="entry name" value="AB_hydrolase_fold"/>
</dbReference>
<dbReference type="Pfam" id="PF12146">
    <property type="entry name" value="Hydrolase_4"/>
    <property type="match status" value="1"/>
</dbReference>
<dbReference type="Gene3D" id="3.40.50.1820">
    <property type="entry name" value="alpha/beta hydrolase"/>
    <property type="match status" value="1"/>
</dbReference>
<dbReference type="GO" id="GO:0052689">
    <property type="term" value="F:carboxylic ester hydrolase activity"/>
    <property type="evidence" value="ECO:0007669"/>
    <property type="project" value="TreeGrafter"/>
</dbReference>
<feature type="domain" description="Serine aminopeptidase S33" evidence="1">
    <location>
        <begin position="61"/>
        <end position="188"/>
    </location>
</feature>
<dbReference type="InterPro" id="IPR053145">
    <property type="entry name" value="AB_hydrolase_Est10"/>
</dbReference>
<dbReference type="STRING" id="1156935.QWE_00625"/>
<dbReference type="SUPFAM" id="SSF53474">
    <property type="entry name" value="alpha/beta-Hydrolases"/>
    <property type="match status" value="1"/>
</dbReference>
<gene>
    <name evidence="2" type="ORF">QWE_00625</name>
</gene>
<reference evidence="2 3" key="1">
    <citation type="journal article" date="2012" name="J. Bacteriol.">
        <title>Draft Genome Sequence of Agrobacterium albertimagni Strain AOL15.</title>
        <authorList>
            <person name="Trimble W.L."/>
            <person name="Phung le T."/>
            <person name="Meyer F."/>
            <person name="Gilbert J.A."/>
            <person name="Silver S."/>
        </authorList>
    </citation>
    <scope>NUCLEOTIDE SEQUENCE [LARGE SCALE GENOMIC DNA]</scope>
    <source>
        <strain evidence="2 3">AOL15</strain>
    </source>
</reference>
<evidence type="ECO:0000259" key="1">
    <source>
        <dbReference type="Pfam" id="PF12146"/>
    </source>
</evidence>
<dbReference type="PANTHER" id="PTHR43265:SF1">
    <property type="entry name" value="ESTERASE ESTD"/>
    <property type="match status" value="1"/>
</dbReference>
<keyword evidence="3" id="KW-1185">Reference proteome</keyword>
<dbReference type="PANTHER" id="PTHR43265">
    <property type="entry name" value="ESTERASE ESTD"/>
    <property type="match status" value="1"/>
</dbReference>
<evidence type="ECO:0000313" key="2">
    <source>
        <dbReference type="EMBL" id="EKF61661.1"/>
    </source>
</evidence>
<dbReference type="PATRIC" id="fig|1156935.5.peg.128"/>
<organism evidence="2 3">
    <name type="scientific">Agrobacterium albertimagni AOL15</name>
    <dbReference type="NCBI Taxonomy" id="1156935"/>
    <lineage>
        <taxon>Bacteria</taxon>
        <taxon>Pseudomonadati</taxon>
        <taxon>Pseudomonadota</taxon>
        <taxon>Alphaproteobacteria</taxon>
        <taxon>Hyphomicrobiales</taxon>
        <taxon>Rhizobiaceae</taxon>
        <taxon>Rhizobium/Agrobacterium group</taxon>
        <taxon>Agrobacterium</taxon>
    </lineage>
</organism>
<dbReference type="InterPro" id="IPR022742">
    <property type="entry name" value="Hydrolase_4"/>
</dbReference>
<proteinExistence type="predicted"/>
<sequence>MLALGTSIPVIGEIEAPGLQGALRGTMILPAQSAPMILIIPGSGPTDRDGNNPQGVKAAPYRLLAEGLGEQGIGSVRIDKRGMFGSHAAVEDPNAVTVDDYVQDAGVWIDVIRSRTGAGCVWLLGHSEGGLVALAAAERLENVCGVILVATAGRPLGEVLREQLLANPQIAPLMDAANHAIDELSVGRQVDASKIPPELAPLFGQAVQEFLISTFALDPADLAKNTSKPVLIMQGERDLQVSVADAKRLHEAAPHATPAILPDTNHVLKTVASHDRNENIATYFADNLPLAPGVVDAISRFVKRH</sequence>
<dbReference type="AlphaFoldDB" id="K2QKB4"/>
<evidence type="ECO:0000313" key="3">
    <source>
        <dbReference type="Proteomes" id="UP000007123"/>
    </source>
</evidence>
<protein>
    <submittedName>
        <fullName evidence="2">Alpha/beta hydrolase</fullName>
    </submittedName>
</protein>
<dbReference type="EMBL" id="ALJF01000001">
    <property type="protein sequence ID" value="EKF61661.1"/>
    <property type="molecule type" value="Genomic_DNA"/>
</dbReference>
<dbReference type="eggNOG" id="COG1073">
    <property type="taxonomic scope" value="Bacteria"/>
</dbReference>
<keyword evidence="2" id="KW-0378">Hydrolase</keyword>
<accession>K2QKB4</accession>
<name>K2QKB4_9HYPH</name>
<comment type="caution">
    <text evidence="2">The sequence shown here is derived from an EMBL/GenBank/DDBJ whole genome shotgun (WGS) entry which is preliminary data.</text>
</comment>
<dbReference type="Proteomes" id="UP000007123">
    <property type="component" value="Unassembled WGS sequence"/>
</dbReference>